<dbReference type="InterPro" id="IPR011333">
    <property type="entry name" value="SKP1/BTB/POZ_sf"/>
</dbReference>
<proteinExistence type="predicted"/>
<dbReference type="PANTHER" id="PTHR47843:SF2">
    <property type="entry name" value="BTB DOMAIN-CONTAINING PROTEIN"/>
    <property type="match status" value="1"/>
</dbReference>
<dbReference type="CDD" id="cd18186">
    <property type="entry name" value="BTB_POZ_ZBTB_KLHL-like"/>
    <property type="match status" value="1"/>
</dbReference>
<feature type="compositionally biased region" description="Polar residues" evidence="1">
    <location>
        <begin position="130"/>
        <end position="141"/>
    </location>
</feature>
<evidence type="ECO:0000259" key="2">
    <source>
        <dbReference type="PROSITE" id="PS50097"/>
    </source>
</evidence>
<accession>A0ABR0EG16</accession>
<evidence type="ECO:0000313" key="4">
    <source>
        <dbReference type="Proteomes" id="UP001305779"/>
    </source>
</evidence>
<organism evidence="3 4">
    <name type="scientific">Zasmidium cellare</name>
    <name type="common">Wine cellar mold</name>
    <name type="synonym">Racodium cellare</name>
    <dbReference type="NCBI Taxonomy" id="395010"/>
    <lineage>
        <taxon>Eukaryota</taxon>
        <taxon>Fungi</taxon>
        <taxon>Dikarya</taxon>
        <taxon>Ascomycota</taxon>
        <taxon>Pezizomycotina</taxon>
        <taxon>Dothideomycetes</taxon>
        <taxon>Dothideomycetidae</taxon>
        <taxon>Mycosphaerellales</taxon>
        <taxon>Mycosphaerellaceae</taxon>
        <taxon>Zasmidium</taxon>
    </lineage>
</organism>
<dbReference type="EMBL" id="JAXOVC010000006">
    <property type="protein sequence ID" value="KAK4500148.1"/>
    <property type="molecule type" value="Genomic_DNA"/>
</dbReference>
<name>A0ABR0EG16_ZASCE</name>
<reference evidence="3 4" key="1">
    <citation type="journal article" date="2023" name="G3 (Bethesda)">
        <title>A chromosome-level genome assembly of Zasmidium syzygii isolated from banana leaves.</title>
        <authorList>
            <person name="van Westerhoven A.C."/>
            <person name="Mehrabi R."/>
            <person name="Talebi R."/>
            <person name="Steentjes M.B.F."/>
            <person name="Corcolon B."/>
            <person name="Chong P.A."/>
            <person name="Kema G.H.J."/>
            <person name="Seidl M.F."/>
        </authorList>
    </citation>
    <scope>NUCLEOTIDE SEQUENCE [LARGE SCALE GENOMIC DNA]</scope>
    <source>
        <strain evidence="3 4">P124</strain>
    </source>
</reference>
<dbReference type="PANTHER" id="PTHR47843">
    <property type="entry name" value="BTB DOMAIN-CONTAINING PROTEIN-RELATED"/>
    <property type="match status" value="1"/>
</dbReference>
<evidence type="ECO:0000313" key="3">
    <source>
        <dbReference type="EMBL" id="KAK4500148.1"/>
    </source>
</evidence>
<comment type="caution">
    <text evidence="3">The sequence shown here is derived from an EMBL/GenBank/DDBJ whole genome shotgun (WGS) entry which is preliminary data.</text>
</comment>
<feature type="region of interest" description="Disordered" evidence="1">
    <location>
        <begin position="123"/>
        <end position="145"/>
    </location>
</feature>
<protein>
    <recommendedName>
        <fullName evidence="2">BTB domain-containing protein</fullName>
    </recommendedName>
</protein>
<gene>
    <name evidence="3" type="ORF">PRZ48_008334</name>
</gene>
<feature type="domain" description="BTB" evidence="2">
    <location>
        <begin position="7"/>
        <end position="79"/>
    </location>
</feature>
<keyword evidence="4" id="KW-1185">Reference proteome</keyword>
<evidence type="ECO:0000256" key="1">
    <source>
        <dbReference type="SAM" id="MobiDB-lite"/>
    </source>
</evidence>
<dbReference type="Gene3D" id="3.30.710.10">
    <property type="entry name" value="Potassium Channel Kv1.1, Chain A"/>
    <property type="match status" value="1"/>
</dbReference>
<sequence>MVTIHISNSSVLEDGEELEEEEFQVPRGLICAYSAYFDSVFRKTFAESNTGRSVIDDVRPWAFRVYVGWLYFQQISYISGRTEPRDFRKSSHAVEPSYDASLGDTTSRVAADAELQCPATDTDPAALAQNAPSDPQEQVTDSSHKQCAMEDRAKYDTSNDQDPLTWDWQDLFELYVLGEKVEADGIRLACMLADRSQYDTRAFRMHVLETLQKKRITDPRNDNPTPAALTYLYDNIPAGARILDMVAKMYYERFVSLSSLSRNMNYFSRTPATFLAAGLLAAAKRAKALKCKECAPGKGRHRHSDDHTHEDLLGFDQMDNCKYHEHGDDPAEQARCKAGMDVWNQERLQAAQAERDEEATS</sequence>
<dbReference type="SUPFAM" id="SSF54695">
    <property type="entry name" value="POZ domain"/>
    <property type="match status" value="1"/>
</dbReference>
<dbReference type="Proteomes" id="UP001305779">
    <property type="component" value="Unassembled WGS sequence"/>
</dbReference>
<dbReference type="PROSITE" id="PS50097">
    <property type="entry name" value="BTB"/>
    <property type="match status" value="1"/>
</dbReference>
<dbReference type="InterPro" id="IPR000210">
    <property type="entry name" value="BTB/POZ_dom"/>
</dbReference>